<evidence type="ECO:0000256" key="1">
    <source>
        <dbReference type="SAM" id="MobiDB-lite"/>
    </source>
</evidence>
<proteinExistence type="predicted"/>
<name>A0AA40K1G9_9PEZI</name>
<feature type="region of interest" description="Disordered" evidence="1">
    <location>
        <begin position="64"/>
        <end position="195"/>
    </location>
</feature>
<dbReference type="PANTHER" id="PTHR34117:SF1">
    <property type="entry name" value="STYLE CELL-CYCLE INHIBITOR 1"/>
    <property type="match status" value="1"/>
</dbReference>
<feature type="region of interest" description="Disordered" evidence="1">
    <location>
        <begin position="211"/>
        <end position="230"/>
    </location>
</feature>
<feature type="region of interest" description="Disordered" evidence="1">
    <location>
        <begin position="237"/>
        <end position="273"/>
    </location>
</feature>
<gene>
    <name evidence="2" type="ORF">B0T21DRAFT_283424</name>
</gene>
<evidence type="ECO:0000313" key="3">
    <source>
        <dbReference type="Proteomes" id="UP001172159"/>
    </source>
</evidence>
<reference evidence="2" key="1">
    <citation type="submission" date="2023-06" db="EMBL/GenBank/DDBJ databases">
        <title>Genome-scale phylogeny and comparative genomics of the fungal order Sordariales.</title>
        <authorList>
            <consortium name="Lawrence Berkeley National Laboratory"/>
            <person name="Hensen N."/>
            <person name="Bonometti L."/>
            <person name="Westerberg I."/>
            <person name="Brannstrom I.O."/>
            <person name="Guillou S."/>
            <person name="Cros-Aarteil S."/>
            <person name="Calhoun S."/>
            <person name="Haridas S."/>
            <person name="Kuo A."/>
            <person name="Mondo S."/>
            <person name="Pangilinan J."/>
            <person name="Riley R."/>
            <person name="Labutti K."/>
            <person name="Andreopoulos B."/>
            <person name="Lipzen A."/>
            <person name="Chen C."/>
            <person name="Yanf M."/>
            <person name="Daum C."/>
            <person name="Ng V."/>
            <person name="Clum A."/>
            <person name="Steindorff A."/>
            <person name="Ohm R."/>
            <person name="Martin F."/>
            <person name="Silar P."/>
            <person name="Natvig D."/>
            <person name="Lalanne C."/>
            <person name="Gautier V."/>
            <person name="Ament-Velasquez S.L."/>
            <person name="Kruys A."/>
            <person name="Hutchinson M.I."/>
            <person name="Powell A.J."/>
            <person name="Barry K."/>
            <person name="Miller A.N."/>
            <person name="Grigoriev I.V."/>
            <person name="Debuchy R."/>
            <person name="Gladieux P."/>
            <person name="Thoren M.H."/>
            <person name="Johannesson H."/>
        </authorList>
    </citation>
    <scope>NUCLEOTIDE SEQUENCE</scope>
    <source>
        <strain evidence="2">CBS 540.89</strain>
    </source>
</reference>
<feature type="compositionally biased region" description="Basic and acidic residues" evidence="1">
    <location>
        <begin position="140"/>
        <end position="195"/>
    </location>
</feature>
<accession>A0AA40K1G9</accession>
<comment type="caution">
    <text evidence="2">The sequence shown here is derived from an EMBL/GenBank/DDBJ whole genome shotgun (WGS) entry which is preliminary data.</text>
</comment>
<dbReference type="Proteomes" id="UP001172159">
    <property type="component" value="Unassembled WGS sequence"/>
</dbReference>
<evidence type="ECO:0000313" key="2">
    <source>
        <dbReference type="EMBL" id="KAK0742529.1"/>
    </source>
</evidence>
<dbReference type="EMBL" id="JAUKTV010000003">
    <property type="protein sequence ID" value="KAK0742529.1"/>
    <property type="molecule type" value="Genomic_DNA"/>
</dbReference>
<sequence length="293" mass="33601">MPLPFNRAPLTKSSLSSHLPLFQSYLHHHKHLVLASLSETELRGRWKSFIGKWNRGELGEEWYTHSSLPPPPSSLPEQPAEGSSPGTIHPPSFSPSSPSPPPSPTTAANNVDDSDDSDSYGPVLPPQTRPDSLRHGPKIPTRDDLTLRNELLSTDRQHSLEDHRYERKSFRTSHKELLEELAPKADPGSRERKLEKKRELTAKLRGFAQAKEDGVEEVNERDLMGGGGDDALEELKRMKMLREQRQNQRQSKRDEEEMLRRQEREERVKEYKEREERVMEGLRGLVRERFGGL</sequence>
<dbReference type="AlphaFoldDB" id="A0AA40K1G9"/>
<feature type="compositionally biased region" description="Basic and acidic residues" evidence="1">
    <location>
        <begin position="211"/>
        <end position="223"/>
    </location>
</feature>
<keyword evidence="3" id="KW-1185">Reference proteome</keyword>
<organism evidence="2 3">
    <name type="scientific">Apiosordaria backusii</name>
    <dbReference type="NCBI Taxonomy" id="314023"/>
    <lineage>
        <taxon>Eukaryota</taxon>
        <taxon>Fungi</taxon>
        <taxon>Dikarya</taxon>
        <taxon>Ascomycota</taxon>
        <taxon>Pezizomycotina</taxon>
        <taxon>Sordariomycetes</taxon>
        <taxon>Sordariomycetidae</taxon>
        <taxon>Sordariales</taxon>
        <taxon>Lasiosphaeriaceae</taxon>
        <taxon>Apiosordaria</taxon>
    </lineage>
</organism>
<protein>
    <submittedName>
        <fullName evidence="2">Uncharacterized protein</fullName>
    </submittedName>
</protein>
<dbReference type="PANTHER" id="PTHR34117">
    <property type="entry name" value="STYLE CELL-CYCLE INHIBITOR 1"/>
    <property type="match status" value="1"/>
</dbReference>
<dbReference type="InterPro" id="IPR044688">
    <property type="entry name" value="SCI-1-like"/>
</dbReference>